<evidence type="ECO:0000256" key="3">
    <source>
        <dbReference type="SAM" id="Phobius"/>
    </source>
</evidence>
<evidence type="ECO:0000313" key="5">
    <source>
        <dbReference type="EMBL" id="WOB09616.1"/>
    </source>
</evidence>
<sequence>MSELALGATPPTPAKPAQPDRRLGHHLNNQRLIMVSYLIDGVVLTAFHFAGTIGWAPVLAYTGCGLLISVVTYALIASGWTQRFRDTGIAVYQTIPAHALQLACMAWVPEVSFMFALLLFIVYCTLTLSLDPLRSVIGWAIAATCTAGVLAIVGTPLHMPSSNLPEQVISFVFFVITLWRCVLIGSFNRQMTSRLKARGRELAELTAKVDLLAHHDELTGVMNRRSLFTALHDELQRAERTKVQLCVAILDLDRFKLVNDQLGHLAGDRTLKIFASTLSQLTRKADRFGRYGGEEFLLVMTSTGLDTAETPIERMRAALTEADWSAVAPGFSATFSCGLAAWRPGETAEQLLQRADNALYRAKRDGRNCTRVD</sequence>
<dbReference type="RefSeq" id="WP_316702561.1">
    <property type="nucleotide sequence ID" value="NZ_CP136336.1"/>
</dbReference>
<dbReference type="Gene3D" id="3.30.70.270">
    <property type="match status" value="1"/>
</dbReference>
<feature type="transmembrane region" description="Helical" evidence="3">
    <location>
        <begin position="32"/>
        <end position="53"/>
    </location>
</feature>
<feature type="transmembrane region" description="Helical" evidence="3">
    <location>
        <begin position="59"/>
        <end position="77"/>
    </location>
</feature>
<evidence type="ECO:0000256" key="2">
    <source>
        <dbReference type="SAM" id="MobiDB-lite"/>
    </source>
</evidence>
<dbReference type="PROSITE" id="PS50887">
    <property type="entry name" value="GGDEF"/>
    <property type="match status" value="1"/>
</dbReference>
<keyword evidence="3" id="KW-0472">Membrane</keyword>
<keyword evidence="5" id="KW-0548">Nucleotidyltransferase</keyword>
<dbReference type="CDD" id="cd01949">
    <property type="entry name" value="GGDEF"/>
    <property type="match status" value="1"/>
</dbReference>
<keyword evidence="5" id="KW-0808">Transferase</keyword>
<dbReference type="PANTHER" id="PTHR45138:SF24">
    <property type="entry name" value="DIGUANYLATE CYCLASE DGCC-RELATED"/>
    <property type="match status" value="1"/>
</dbReference>
<feature type="transmembrane region" description="Helical" evidence="3">
    <location>
        <begin position="89"/>
        <end position="108"/>
    </location>
</feature>
<protein>
    <recommendedName>
        <fullName evidence="1">diguanylate cyclase</fullName>
        <ecNumber evidence="1">2.7.7.65</ecNumber>
    </recommendedName>
</protein>
<dbReference type="Pfam" id="PF00990">
    <property type="entry name" value="GGDEF"/>
    <property type="match status" value="1"/>
</dbReference>
<dbReference type="EMBL" id="CP136336">
    <property type="protein sequence ID" value="WOB09616.1"/>
    <property type="molecule type" value="Genomic_DNA"/>
</dbReference>
<gene>
    <name evidence="5" type="ORF">RXV79_06025</name>
</gene>
<evidence type="ECO:0000256" key="1">
    <source>
        <dbReference type="ARBA" id="ARBA00012528"/>
    </source>
</evidence>
<dbReference type="InterPro" id="IPR029787">
    <property type="entry name" value="Nucleotide_cyclase"/>
</dbReference>
<organism evidence="5 6">
    <name type="scientific">Piscinibacter gummiphilus</name>
    <dbReference type="NCBI Taxonomy" id="946333"/>
    <lineage>
        <taxon>Bacteria</taxon>
        <taxon>Pseudomonadati</taxon>
        <taxon>Pseudomonadota</taxon>
        <taxon>Betaproteobacteria</taxon>
        <taxon>Burkholderiales</taxon>
        <taxon>Sphaerotilaceae</taxon>
        <taxon>Piscinibacter</taxon>
    </lineage>
</organism>
<proteinExistence type="predicted"/>
<feature type="transmembrane region" description="Helical" evidence="3">
    <location>
        <begin position="114"/>
        <end position="130"/>
    </location>
</feature>
<feature type="domain" description="GGDEF" evidence="4">
    <location>
        <begin position="243"/>
        <end position="373"/>
    </location>
</feature>
<dbReference type="SMART" id="SM00267">
    <property type="entry name" value="GGDEF"/>
    <property type="match status" value="1"/>
</dbReference>
<feature type="transmembrane region" description="Helical" evidence="3">
    <location>
        <begin position="137"/>
        <end position="157"/>
    </location>
</feature>
<feature type="transmembrane region" description="Helical" evidence="3">
    <location>
        <begin position="169"/>
        <end position="188"/>
    </location>
</feature>
<dbReference type="PANTHER" id="PTHR45138">
    <property type="entry name" value="REGULATORY COMPONENTS OF SENSORY TRANSDUCTION SYSTEM"/>
    <property type="match status" value="1"/>
</dbReference>
<evidence type="ECO:0000313" key="6">
    <source>
        <dbReference type="Proteomes" id="UP001303946"/>
    </source>
</evidence>
<keyword evidence="3" id="KW-0812">Transmembrane</keyword>
<dbReference type="NCBIfam" id="TIGR00254">
    <property type="entry name" value="GGDEF"/>
    <property type="match status" value="1"/>
</dbReference>
<feature type="region of interest" description="Disordered" evidence="2">
    <location>
        <begin position="1"/>
        <end position="22"/>
    </location>
</feature>
<accession>A0ABZ0CXD5</accession>
<keyword evidence="6" id="KW-1185">Reference proteome</keyword>
<dbReference type="EC" id="2.7.7.65" evidence="1"/>
<evidence type="ECO:0000259" key="4">
    <source>
        <dbReference type="PROSITE" id="PS50887"/>
    </source>
</evidence>
<reference evidence="5 6" key="1">
    <citation type="submission" date="2023-10" db="EMBL/GenBank/DDBJ databases">
        <title>Bacteria for the degradation of biodegradable plastic PBAT(Polybutylene adipate terephthalate).</title>
        <authorList>
            <person name="Weon H.-Y."/>
            <person name="Yeon J."/>
        </authorList>
    </citation>
    <scope>NUCLEOTIDE SEQUENCE [LARGE SCALE GENOMIC DNA]</scope>
    <source>
        <strain evidence="5 6">SBD 7-3</strain>
    </source>
</reference>
<dbReference type="SUPFAM" id="SSF55073">
    <property type="entry name" value="Nucleotide cyclase"/>
    <property type="match status" value="1"/>
</dbReference>
<dbReference type="InterPro" id="IPR043128">
    <property type="entry name" value="Rev_trsase/Diguanyl_cyclase"/>
</dbReference>
<dbReference type="InterPro" id="IPR050469">
    <property type="entry name" value="Diguanylate_Cyclase"/>
</dbReference>
<name>A0ABZ0CXD5_9BURK</name>
<keyword evidence="3" id="KW-1133">Transmembrane helix</keyword>
<dbReference type="GO" id="GO:0052621">
    <property type="term" value="F:diguanylate cyclase activity"/>
    <property type="evidence" value="ECO:0007669"/>
    <property type="project" value="UniProtKB-EC"/>
</dbReference>
<dbReference type="InterPro" id="IPR000160">
    <property type="entry name" value="GGDEF_dom"/>
</dbReference>
<dbReference type="Proteomes" id="UP001303946">
    <property type="component" value="Chromosome"/>
</dbReference>